<dbReference type="AlphaFoldDB" id="A0A7I8XDN0"/>
<keyword evidence="3" id="KW-1185">Reference proteome</keyword>
<dbReference type="Proteomes" id="UP000582659">
    <property type="component" value="Unassembled WGS sequence"/>
</dbReference>
<evidence type="ECO:0000256" key="1">
    <source>
        <dbReference type="SAM" id="MobiDB-lite"/>
    </source>
</evidence>
<feature type="region of interest" description="Disordered" evidence="1">
    <location>
        <begin position="445"/>
        <end position="483"/>
    </location>
</feature>
<feature type="region of interest" description="Disordered" evidence="1">
    <location>
        <begin position="544"/>
        <end position="605"/>
    </location>
</feature>
<proteinExistence type="predicted"/>
<feature type="region of interest" description="Disordered" evidence="1">
    <location>
        <begin position="282"/>
        <end position="327"/>
    </location>
</feature>
<gene>
    <name evidence="2" type="ORF">BXYJ_LOCUS8129</name>
</gene>
<reference evidence="2" key="1">
    <citation type="submission" date="2020-09" db="EMBL/GenBank/DDBJ databases">
        <authorList>
            <person name="Kikuchi T."/>
        </authorList>
    </citation>
    <scope>NUCLEOTIDE SEQUENCE</scope>
    <source>
        <strain evidence="2">Ka4C1</strain>
    </source>
</reference>
<dbReference type="Proteomes" id="UP000659654">
    <property type="component" value="Unassembled WGS sequence"/>
</dbReference>
<dbReference type="EMBL" id="CAJFCV020000004">
    <property type="protein sequence ID" value="CAG9113427.1"/>
    <property type="molecule type" value="Genomic_DNA"/>
</dbReference>
<sequence>MDNSNGAVDSLLARVNLLPSSHSFEDPDDYQFTSTNLKKEEEEDEVQFIEEVPQQVAREEVHPALDMFIGQSLAGTSMEGARSPSKTRALTDIVCDMVLPHAKRLCNRTVNNKYKGQFYDQLVAEIEEKYPHFAKDGLRQRVQGLWNVTRYATMKRFKAGHKLNKRDKQILTALGMDPSKPYKSSAKSIPPSLAKLVCQEAAPFVEDLRKEKTGVWERIERELLAKNPELRSVKNLKSKSQNCFRRIQKTAVQKQARGQALTPNENIAIRSLSEREMASIAGNSNQDMEMESDEFDESDVEEEQSNVDSNAENVDHSEVPQVTGDTTDPVAEIMDLISQKEPTSKNSPISQAEIDELVCHAIGRHPELFECQRNKDNSASNKVWNKIKADLWHHPHFRERPDQLKKISCVWTKCKERALYRRWSGKLEELDYFVLDMISKNPTDGVAKRLQTPPGRYCPAPPTTSSSTPRKVRKTNKHPPGTVSAFLTDYRAASASRNSGFPSTQKTVAQIPPAKRPISTGATAHISTSSADLVGNLVGLINTSENRPNNGLNTSSNVNDKVLPPESLNSPSSSNRMEGSGVEKPSTPSTNPSGSRETSAHPESKTLPLPEWLKVVDFCKRTNHKFRLEANCIIFTDRDAPDNELRLPLDRVSSL</sequence>
<evidence type="ECO:0000313" key="3">
    <source>
        <dbReference type="Proteomes" id="UP000659654"/>
    </source>
</evidence>
<accession>A0A7I8XDN0</accession>
<comment type="caution">
    <text evidence="2">The sequence shown here is derived from an EMBL/GenBank/DDBJ whole genome shotgun (WGS) entry which is preliminary data.</text>
</comment>
<protein>
    <submittedName>
        <fullName evidence="2">(pine wood nematode) hypothetical protein</fullName>
    </submittedName>
</protein>
<feature type="compositionally biased region" description="Polar residues" evidence="1">
    <location>
        <begin position="586"/>
        <end position="597"/>
    </location>
</feature>
<feature type="compositionally biased region" description="Low complexity" evidence="1">
    <location>
        <begin position="564"/>
        <end position="575"/>
    </location>
</feature>
<evidence type="ECO:0000313" key="2">
    <source>
        <dbReference type="EMBL" id="CAD5224609.1"/>
    </source>
</evidence>
<feature type="compositionally biased region" description="Polar residues" evidence="1">
    <location>
        <begin position="544"/>
        <end position="559"/>
    </location>
</feature>
<dbReference type="EMBL" id="CAJFDI010000004">
    <property type="protein sequence ID" value="CAD5224609.1"/>
    <property type="molecule type" value="Genomic_DNA"/>
</dbReference>
<name>A0A7I8XDN0_BURXY</name>
<feature type="compositionally biased region" description="Acidic residues" evidence="1">
    <location>
        <begin position="288"/>
        <end position="305"/>
    </location>
</feature>
<organism evidence="2 3">
    <name type="scientific">Bursaphelenchus xylophilus</name>
    <name type="common">Pinewood nematode worm</name>
    <name type="synonym">Aphelenchoides xylophilus</name>
    <dbReference type="NCBI Taxonomy" id="6326"/>
    <lineage>
        <taxon>Eukaryota</taxon>
        <taxon>Metazoa</taxon>
        <taxon>Ecdysozoa</taxon>
        <taxon>Nematoda</taxon>
        <taxon>Chromadorea</taxon>
        <taxon>Rhabditida</taxon>
        <taxon>Tylenchina</taxon>
        <taxon>Tylenchomorpha</taxon>
        <taxon>Aphelenchoidea</taxon>
        <taxon>Aphelenchoididae</taxon>
        <taxon>Bursaphelenchus</taxon>
    </lineage>
</organism>